<evidence type="ECO:0000313" key="3">
    <source>
        <dbReference type="Proteomes" id="UP001596113"/>
    </source>
</evidence>
<accession>A0ABW0HTA4</accession>
<feature type="transmembrane region" description="Helical" evidence="1">
    <location>
        <begin position="47"/>
        <end position="65"/>
    </location>
</feature>
<sequence>MAWVKVGGVNQGSDIKDEVLDAIRPYFKLLFADFMEELRKLRFQKEWYIRILITIFPTLILSLIFGERTIKSILSSFYLEESIWAYYMLLCLLILLFAGVVCVWKLTKLRELEREHDSKWMMFVHLYHDRYLLEGASCFSEIKKSQSRSS</sequence>
<comment type="caution">
    <text evidence="2">The sequence shown here is derived from an EMBL/GenBank/DDBJ whole genome shotgun (WGS) entry which is preliminary data.</text>
</comment>
<keyword evidence="1" id="KW-1133">Transmembrane helix</keyword>
<organism evidence="2 3">
    <name type="scientific">Cohnella soli</name>
    <dbReference type="NCBI Taxonomy" id="425005"/>
    <lineage>
        <taxon>Bacteria</taxon>
        <taxon>Bacillati</taxon>
        <taxon>Bacillota</taxon>
        <taxon>Bacilli</taxon>
        <taxon>Bacillales</taxon>
        <taxon>Paenibacillaceae</taxon>
        <taxon>Cohnella</taxon>
    </lineage>
</organism>
<keyword evidence="1" id="KW-0812">Transmembrane</keyword>
<keyword evidence="3" id="KW-1185">Reference proteome</keyword>
<dbReference type="Proteomes" id="UP001596113">
    <property type="component" value="Unassembled WGS sequence"/>
</dbReference>
<proteinExistence type="predicted"/>
<evidence type="ECO:0000256" key="1">
    <source>
        <dbReference type="SAM" id="Phobius"/>
    </source>
</evidence>
<reference evidence="3" key="1">
    <citation type="journal article" date="2019" name="Int. J. Syst. Evol. Microbiol.">
        <title>The Global Catalogue of Microorganisms (GCM) 10K type strain sequencing project: providing services to taxonomists for standard genome sequencing and annotation.</title>
        <authorList>
            <consortium name="The Broad Institute Genomics Platform"/>
            <consortium name="The Broad Institute Genome Sequencing Center for Infectious Disease"/>
            <person name="Wu L."/>
            <person name="Ma J."/>
        </authorList>
    </citation>
    <scope>NUCLEOTIDE SEQUENCE [LARGE SCALE GENOMIC DNA]</scope>
    <source>
        <strain evidence="3">CGMCC 1.18575</strain>
    </source>
</reference>
<dbReference type="RefSeq" id="WP_378130583.1">
    <property type="nucleotide sequence ID" value="NZ_JBHSMI010000011.1"/>
</dbReference>
<evidence type="ECO:0000313" key="2">
    <source>
        <dbReference type="EMBL" id="MFC5402277.1"/>
    </source>
</evidence>
<name>A0ABW0HTA4_9BACL</name>
<evidence type="ECO:0008006" key="4">
    <source>
        <dbReference type="Google" id="ProtNLM"/>
    </source>
</evidence>
<gene>
    <name evidence="2" type="ORF">ACFPOF_05970</name>
</gene>
<dbReference type="EMBL" id="JBHSMI010000011">
    <property type="protein sequence ID" value="MFC5402277.1"/>
    <property type="molecule type" value="Genomic_DNA"/>
</dbReference>
<keyword evidence="1" id="KW-0472">Membrane</keyword>
<protein>
    <recommendedName>
        <fullName evidence="4">DUF2663 family protein</fullName>
    </recommendedName>
</protein>
<feature type="transmembrane region" description="Helical" evidence="1">
    <location>
        <begin position="85"/>
        <end position="104"/>
    </location>
</feature>